<keyword evidence="2" id="KW-0808">Transferase</keyword>
<accession>A0A1J4U502</accession>
<evidence type="ECO:0000259" key="4">
    <source>
        <dbReference type="Pfam" id="PF13847"/>
    </source>
</evidence>
<gene>
    <name evidence="5" type="ORF">AUJ23_01825</name>
</gene>
<reference evidence="5 6" key="1">
    <citation type="journal article" date="2016" name="Environ. Microbiol.">
        <title>Genomic resolution of a cold subsurface aquifer community provides metabolic insights for novel microbes adapted to high CO concentrations.</title>
        <authorList>
            <person name="Probst A.J."/>
            <person name="Castelle C.J."/>
            <person name="Singh A."/>
            <person name="Brown C.T."/>
            <person name="Anantharaman K."/>
            <person name="Sharon I."/>
            <person name="Hug L.A."/>
            <person name="Burstein D."/>
            <person name="Emerson J.B."/>
            <person name="Thomas B.C."/>
            <person name="Banfield J.F."/>
        </authorList>
    </citation>
    <scope>NUCLEOTIDE SEQUENCE [LARGE SCALE GENOMIC DNA]</scope>
    <source>
        <strain evidence="5">CG1_02_32_51</strain>
    </source>
</reference>
<name>A0A1J4U502_9BACT</name>
<evidence type="ECO:0000313" key="5">
    <source>
        <dbReference type="EMBL" id="OIO19554.1"/>
    </source>
</evidence>
<evidence type="ECO:0000313" key="6">
    <source>
        <dbReference type="Proteomes" id="UP000181941"/>
    </source>
</evidence>
<dbReference type="InterPro" id="IPR029063">
    <property type="entry name" value="SAM-dependent_MTases_sf"/>
</dbReference>
<proteinExistence type="predicted"/>
<dbReference type="PANTHER" id="PTHR13610">
    <property type="entry name" value="METHYLTRANSFERASE DOMAIN-CONTAINING PROTEIN"/>
    <property type="match status" value="1"/>
</dbReference>
<evidence type="ECO:0000256" key="1">
    <source>
        <dbReference type="ARBA" id="ARBA00022603"/>
    </source>
</evidence>
<dbReference type="CDD" id="cd02440">
    <property type="entry name" value="AdoMet_MTases"/>
    <property type="match status" value="1"/>
</dbReference>
<dbReference type="GO" id="GO:0032259">
    <property type="term" value="P:methylation"/>
    <property type="evidence" value="ECO:0007669"/>
    <property type="project" value="UniProtKB-KW"/>
</dbReference>
<evidence type="ECO:0000256" key="2">
    <source>
        <dbReference type="ARBA" id="ARBA00022679"/>
    </source>
</evidence>
<dbReference type="GO" id="GO:0016279">
    <property type="term" value="F:protein-lysine N-methyltransferase activity"/>
    <property type="evidence" value="ECO:0007669"/>
    <property type="project" value="InterPro"/>
</dbReference>
<keyword evidence="3" id="KW-0949">S-adenosyl-L-methionine</keyword>
<keyword evidence="1" id="KW-0489">Methyltransferase</keyword>
<sequence>MIIKIFILIFWLVILLILLFFLLYMAFATISAAPFVPTTKKQIIKMLSMIDKPKTSTVLELGSGDGRIVLSLARQGFQTIGIEINPLLCLWSKILIKKNKLKNAKIINANFWDYDLKDIDILTMYFIPHRMNKLAKKIKKEMKPGSLIVSNAFKLGDWPIHKQGDGVYVYVV</sequence>
<dbReference type="AlphaFoldDB" id="A0A1J4U502"/>
<organism evidence="5 6">
    <name type="scientific">Candidatus Magasanikbacteria bacterium CG1_02_32_51</name>
    <dbReference type="NCBI Taxonomy" id="1805238"/>
    <lineage>
        <taxon>Bacteria</taxon>
        <taxon>Candidatus Magasanikiibacteriota</taxon>
    </lineage>
</organism>
<dbReference type="STRING" id="1805238.AUJ23_01825"/>
<dbReference type="Proteomes" id="UP000181941">
    <property type="component" value="Unassembled WGS sequence"/>
</dbReference>
<dbReference type="SUPFAM" id="SSF53335">
    <property type="entry name" value="S-adenosyl-L-methionine-dependent methyltransferases"/>
    <property type="match status" value="1"/>
</dbReference>
<dbReference type="Gene3D" id="3.40.50.150">
    <property type="entry name" value="Vaccinia Virus protein VP39"/>
    <property type="match status" value="1"/>
</dbReference>
<dbReference type="InterPro" id="IPR026170">
    <property type="entry name" value="FAM173A/B"/>
</dbReference>
<evidence type="ECO:0000256" key="3">
    <source>
        <dbReference type="ARBA" id="ARBA00022691"/>
    </source>
</evidence>
<dbReference type="PANTHER" id="PTHR13610:SF9">
    <property type="entry name" value="FI06469P"/>
    <property type="match status" value="1"/>
</dbReference>
<dbReference type="InterPro" id="IPR025714">
    <property type="entry name" value="Methyltranfer_dom"/>
</dbReference>
<protein>
    <recommendedName>
        <fullName evidence="4">Methyltransferase domain-containing protein</fullName>
    </recommendedName>
</protein>
<feature type="domain" description="Methyltransferase" evidence="4">
    <location>
        <begin position="55"/>
        <end position="154"/>
    </location>
</feature>
<comment type="caution">
    <text evidence="5">The sequence shown here is derived from an EMBL/GenBank/DDBJ whole genome shotgun (WGS) entry which is preliminary data.</text>
</comment>
<dbReference type="Pfam" id="PF13847">
    <property type="entry name" value="Methyltransf_31"/>
    <property type="match status" value="1"/>
</dbReference>
<dbReference type="EMBL" id="MNVC01000019">
    <property type="protein sequence ID" value="OIO19554.1"/>
    <property type="molecule type" value="Genomic_DNA"/>
</dbReference>